<dbReference type="SUPFAM" id="SSF81383">
    <property type="entry name" value="F-box domain"/>
    <property type="match status" value="1"/>
</dbReference>
<organism evidence="4 5">
    <name type="scientific">Setaria italica</name>
    <name type="common">Foxtail millet</name>
    <name type="synonym">Panicum italicum</name>
    <dbReference type="NCBI Taxonomy" id="4555"/>
    <lineage>
        <taxon>Eukaryota</taxon>
        <taxon>Viridiplantae</taxon>
        <taxon>Streptophyta</taxon>
        <taxon>Embryophyta</taxon>
        <taxon>Tracheophyta</taxon>
        <taxon>Spermatophyta</taxon>
        <taxon>Magnoliopsida</taxon>
        <taxon>Liliopsida</taxon>
        <taxon>Poales</taxon>
        <taxon>Poaceae</taxon>
        <taxon>PACMAD clade</taxon>
        <taxon>Panicoideae</taxon>
        <taxon>Panicodae</taxon>
        <taxon>Paniceae</taxon>
        <taxon>Cenchrinae</taxon>
        <taxon>Setaria</taxon>
    </lineage>
</organism>
<dbReference type="eggNOG" id="ENOG502R6WI">
    <property type="taxonomic scope" value="Eukaryota"/>
</dbReference>
<sequence length="523" mass="57225">AQPHAYTLHTTRLGGHCHLPATHPRSPPPPPHHSAARHEAALPTPSSPTSRPPPLDAWQAQARIKSLPRERESINSLHVGNVPVAIHESSACRRSPCTGVYLTNHTSKPPAMSTERSPSDGTPAVDPPPPWQSLPSDLLLEIAARSDAATVLRCAATSKPLRSAILDPVFRRFLALRSAANGGFDPALLLGVSYRLDGAVAVTSPHLRLDAGIFLDSEWLPESSPDGLLLLRRDVHEERVTRLRYGVYLTSRLNLCVCDTFAGHVVASLPQPALKYYSGHNIKTKDYAALLTTAGDVGFETFSSKSGEWGAARAVHPAPAHPWIFGRRLMPCAAAAVGRTVHWLCFRRPEAYTLGDRIVLALHADTARATKVELPQACLSRIRDDPCDARYYERDRRLLLHAAGDGRRLGMVAAELDAITVWTLSGEGSRWSRRAVVGREAIARQLPAAGWDVVHGTITLEGIGERSGTVLFSTKKFGGLAQLNLVTKKALKFRRCRDCKPRTWSQCVHDIDLGSLLQRMKHF</sequence>
<dbReference type="InterPro" id="IPR036047">
    <property type="entry name" value="F-box-like_dom_sf"/>
</dbReference>
<dbReference type="PANTHER" id="PTHR35828:SF28">
    <property type="entry name" value="F-BOX DOMAIN CONTAINING PROTEIN"/>
    <property type="match status" value="1"/>
</dbReference>
<name>K3Y0W0_SETIT</name>
<evidence type="ECO:0000259" key="3">
    <source>
        <dbReference type="Pfam" id="PF24523"/>
    </source>
</evidence>
<dbReference type="Proteomes" id="UP000004995">
    <property type="component" value="Unassembled WGS sequence"/>
</dbReference>
<accession>K3Y0W0</accession>
<dbReference type="FunCoup" id="K3Y0W0">
    <property type="interactions" value="150"/>
</dbReference>
<proteinExistence type="predicted"/>
<dbReference type="PANTHER" id="PTHR35828">
    <property type="entry name" value="OS08G0203800 PROTEIN-RELATED"/>
    <property type="match status" value="1"/>
</dbReference>
<dbReference type="InParanoid" id="K3Y0W0"/>
<evidence type="ECO:0000259" key="2">
    <source>
        <dbReference type="Pfam" id="PF12937"/>
    </source>
</evidence>
<dbReference type="Gramene" id="KQL10263">
    <property type="protein sequence ID" value="KQL10263"/>
    <property type="gene ID" value="SETIT_007821mg"/>
</dbReference>
<feature type="domain" description="F-box" evidence="2">
    <location>
        <begin position="131"/>
        <end position="172"/>
    </location>
</feature>
<feature type="region of interest" description="Disordered" evidence="1">
    <location>
        <begin position="103"/>
        <end position="127"/>
    </location>
</feature>
<dbReference type="AlphaFoldDB" id="K3Y0W0"/>
<evidence type="ECO:0000256" key="1">
    <source>
        <dbReference type="SAM" id="MobiDB-lite"/>
    </source>
</evidence>
<evidence type="ECO:0000313" key="4">
    <source>
        <dbReference type="EnsemblPlants" id="KQL10263"/>
    </source>
</evidence>
<dbReference type="EMBL" id="AGNK02002351">
    <property type="status" value="NOT_ANNOTATED_CDS"/>
    <property type="molecule type" value="Genomic_DNA"/>
</dbReference>
<reference evidence="5" key="1">
    <citation type="journal article" date="2012" name="Nat. Biotechnol.">
        <title>Reference genome sequence of the model plant Setaria.</title>
        <authorList>
            <person name="Bennetzen J.L."/>
            <person name="Schmutz J."/>
            <person name="Wang H."/>
            <person name="Percifield R."/>
            <person name="Hawkins J."/>
            <person name="Pontaroli A.C."/>
            <person name="Estep M."/>
            <person name="Feng L."/>
            <person name="Vaughn J.N."/>
            <person name="Grimwood J."/>
            <person name="Jenkins J."/>
            <person name="Barry K."/>
            <person name="Lindquist E."/>
            <person name="Hellsten U."/>
            <person name="Deshpande S."/>
            <person name="Wang X."/>
            <person name="Wu X."/>
            <person name="Mitros T."/>
            <person name="Triplett J."/>
            <person name="Yang X."/>
            <person name="Ye C.Y."/>
            <person name="Mauro-Herrera M."/>
            <person name="Wang L."/>
            <person name="Li P."/>
            <person name="Sharma M."/>
            <person name="Sharma R."/>
            <person name="Ronald P.C."/>
            <person name="Panaud O."/>
            <person name="Kellogg E.A."/>
            <person name="Brutnell T.P."/>
            <person name="Doust A.N."/>
            <person name="Tuskan G.A."/>
            <person name="Rokhsar D."/>
            <person name="Devos K.M."/>
        </authorList>
    </citation>
    <scope>NUCLEOTIDE SEQUENCE [LARGE SCALE GENOMIC DNA]</scope>
    <source>
        <strain evidence="5">cv. Yugu1</strain>
    </source>
</reference>
<feature type="region of interest" description="Disordered" evidence="1">
    <location>
        <begin position="1"/>
        <end position="55"/>
    </location>
</feature>
<reference evidence="4" key="2">
    <citation type="submission" date="2018-08" db="UniProtKB">
        <authorList>
            <consortium name="EnsemblPlants"/>
        </authorList>
    </citation>
    <scope>IDENTIFICATION</scope>
    <source>
        <strain evidence="4">Yugu1</strain>
    </source>
</reference>
<keyword evidence="5" id="KW-1185">Reference proteome</keyword>
<dbReference type="InterPro" id="IPR001810">
    <property type="entry name" value="F-box_dom"/>
</dbReference>
<feature type="domain" description="DUF7595" evidence="3">
    <location>
        <begin position="201"/>
        <end position="523"/>
    </location>
</feature>
<dbReference type="HOGENOM" id="CLU_018793_3_2_1"/>
<dbReference type="EnsemblPlants" id="KQL10263">
    <property type="protein sequence ID" value="KQL10263"/>
    <property type="gene ID" value="SETIT_007821mg"/>
</dbReference>
<protein>
    <submittedName>
        <fullName evidence="4">Uncharacterized protein</fullName>
    </submittedName>
</protein>
<evidence type="ECO:0000313" key="5">
    <source>
        <dbReference type="Proteomes" id="UP000004995"/>
    </source>
</evidence>
<dbReference type="Pfam" id="PF12937">
    <property type="entry name" value="F-box-like"/>
    <property type="match status" value="1"/>
</dbReference>
<dbReference type="OMA" id="FRRSIMA"/>
<dbReference type="InterPro" id="IPR056016">
    <property type="entry name" value="DUF7595"/>
</dbReference>
<dbReference type="Pfam" id="PF24523">
    <property type="entry name" value="DUF7595"/>
    <property type="match status" value="1"/>
</dbReference>
<dbReference type="CDD" id="cd09917">
    <property type="entry name" value="F-box_SF"/>
    <property type="match status" value="1"/>
</dbReference>
<dbReference type="STRING" id="4555.K3Y0W0"/>